<sequence>MEFNHPNSVSDALVLHSPTTIRNHALRRRGTVYINCYLKRPFEECEPSLLPSVVVRCDSKSVSNEAQKEFWMDVTSIFLTNALGENSEDAHRVLLPVESLAHALAFKVLTRAFHAGSTDAMQTDQMVTEGLAEELSAVYHLMDPDGIFGQPPRVKSVFDLTENMMYDDSGRNFGNIRDQARYPLASIEGQAALNPPSEDDEHDPFEDDPIGDELIKDCDFLWISCYFRRRVSDSNPTHEPYALVRYDAASTTTQAQLEWGLQVISDFLGHPVTNAENTWQITLGADSPARLRVLHHFSTCLLDGLTDADALQIDQRVTDGLVQGLSDYHIGRDPDERYGPSPVVDSLLDLEEILPQMRTAMNRRSQAHDSSRREIWRTTYQLIST</sequence>
<organism evidence="1 2">
    <name type="scientific">Tremella mesenterica</name>
    <name type="common">Jelly fungus</name>
    <dbReference type="NCBI Taxonomy" id="5217"/>
    <lineage>
        <taxon>Eukaryota</taxon>
        <taxon>Fungi</taxon>
        <taxon>Dikarya</taxon>
        <taxon>Basidiomycota</taxon>
        <taxon>Agaricomycotina</taxon>
        <taxon>Tremellomycetes</taxon>
        <taxon>Tremellales</taxon>
        <taxon>Tremellaceae</taxon>
        <taxon>Tremella</taxon>
    </lineage>
</organism>
<accession>A0A4Q1BND3</accession>
<name>A0A4Q1BND3_TREME</name>
<dbReference type="InParanoid" id="A0A4Q1BND3"/>
<proteinExistence type="predicted"/>
<evidence type="ECO:0000313" key="1">
    <source>
        <dbReference type="EMBL" id="RXK39368.1"/>
    </source>
</evidence>
<keyword evidence="2" id="KW-1185">Reference proteome</keyword>
<dbReference type="EMBL" id="SDIL01000032">
    <property type="protein sequence ID" value="RXK39368.1"/>
    <property type="molecule type" value="Genomic_DNA"/>
</dbReference>
<dbReference type="Proteomes" id="UP000289152">
    <property type="component" value="Unassembled WGS sequence"/>
</dbReference>
<protein>
    <submittedName>
        <fullName evidence="1">Uncharacterized protein</fullName>
    </submittedName>
</protein>
<reference evidence="1 2" key="1">
    <citation type="submission" date="2016-06" db="EMBL/GenBank/DDBJ databases">
        <title>Evolution of pathogenesis and genome organization in the Tremellales.</title>
        <authorList>
            <person name="Cuomo C."/>
            <person name="Litvintseva A."/>
            <person name="Heitman J."/>
            <person name="Chen Y."/>
            <person name="Sun S."/>
            <person name="Springer D."/>
            <person name="Dromer F."/>
            <person name="Young S."/>
            <person name="Zeng Q."/>
            <person name="Chapman S."/>
            <person name="Gujja S."/>
            <person name="Saif S."/>
            <person name="Birren B."/>
        </authorList>
    </citation>
    <scope>NUCLEOTIDE SEQUENCE [LARGE SCALE GENOMIC DNA]</scope>
    <source>
        <strain evidence="1 2">ATCC 28783</strain>
    </source>
</reference>
<gene>
    <name evidence="1" type="ORF">M231_03320</name>
</gene>
<comment type="caution">
    <text evidence="1">The sequence shown here is derived from an EMBL/GenBank/DDBJ whole genome shotgun (WGS) entry which is preliminary data.</text>
</comment>
<dbReference type="VEuPathDB" id="FungiDB:TREMEDRAFT_62150"/>
<dbReference type="AlphaFoldDB" id="A0A4Q1BND3"/>
<evidence type="ECO:0000313" key="2">
    <source>
        <dbReference type="Proteomes" id="UP000289152"/>
    </source>
</evidence>